<dbReference type="Pfam" id="PF00355">
    <property type="entry name" value="Rieske"/>
    <property type="match status" value="1"/>
</dbReference>
<accession>A0A316A9D8</accession>
<evidence type="ECO:0000313" key="10">
    <source>
        <dbReference type="Proteomes" id="UP000245469"/>
    </source>
</evidence>
<dbReference type="Gene3D" id="2.102.10.10">
    <property type="entry name" value="Rieske [2Fe-2S] iron-sulphur domain"/>
    <property type="match status" value="1"/>
</dbReference>
<dbReference type="InterPro" id="IPR036922">
    <property type="entry name" value="Rieske_2Fe-2S_sf"/>
</dbReference>
<keyword evidence="6" id="KW-0411">Iron-sulfur</keyword>
<dbReference type="GO" id="GO:0004497">
    <property type="term" value="F:monooxygenase activity"/>
    <property type="evidence" value="ECO:0007669"/>
    <property type="project" value="UniProtKB-ARBA"/>
</dbReference>
<dbReference type="GO" id="GO:0051537">
    <property type="term" value="F:2 iron, 2 sulfur cluster binding"/>
    <property type="evidence" value="ECO:0007669"/>
    <property type="project" value="UniProtKB-KW"/>
</dbReference>
<evidence type="ECO:0000256" key="6">
    <source>
        <dbReference type="ARBA" id="ARBA00023014"/>
    </source>
</evidence>
<keyword evidence="2" id="KW-0001">2Fe-2S</keyword>
<dbReference type="Gene3D" id="3.90.380.10">
    <property type="entry name" value="Naphthalene 1,2-dioxygenase Alpha Subunit, Chain A, domain 1"/>
    <property type="match status" value="1"/>
</dbReference>
<dbReference type="InterPro" id="IPR017941">
    <property type="entry name" value="Rieske_2Fe-2S"/>
</dbReference>
<keyword evidence="10" id="KW-1185">Reference proteome</keyword>
<dbReference type="PRINTS" id="PR00090">
    <property type="entry name" value="RNGDIOXGNASE"/>
</dbReference>
<dbReference type="AlphaFoldDB" id="A0A316A9D8"/>
<gene>
    <name evidence="9" type="ORF">BXY45_10829</name>
</gene>
<keyword evidence="3" id="KW-0479">Metal-binding</keyword>
<comment type="cofactor">
    <cofactor evidence="1">
        <name>Fe cation</name>
        <dbReference type="ChEBI" id="CHEBI:24875"/>
    </cofactor>
</comment>
<dbReference type="InterPro" id="IPR001663">
    <property type="entry name" value="Rng_hydr_dOase-A"/>
</dbReference>
<dbReference type="CDD" id="cd03469">
    <property type="entry name" value="Rieske_RO_Alpha_N"/>
    <property type="match status" value="1"/>
</dbReference>
<dbReference type="InterPro" id="IPR015879">
    <property type="entry name" value="Ring_hydroxy_dOase_asu_C_dom"/>
</dbReference>
<dbReference type="SUPFAM" id="SSF55961">
    <property type="entry name" value="Bet v1-like"/>
    <property type="match status" value="1"/>
</dbReference>
<dbReference type="RefSeq" id="WP_109773813.1">
    <property type="nucleotide sequence ID" value="NZ_QGDQ01000008.1"/>
</dbReference>
<sequence length="438" mass="48464">MTTQLTPPTSASAPVSPADSAPALGASAAELVARRRKGYSLEGGFYTSPEIYDLDIDVIFSKNWIFVATAAEIPEAGDFVTVDIGKASVIVVRDDDDEIAAFHNVCRHRGSRLLEDKGFVGNIVCPYHRWTYALDGSLLHAESQPPTFDKTCFSLRKVHVRNLAGLVFICLAQDAPEDFDEVAKIVEPHLLPYQLDKAKVARQVDLPEAGNWKLVMENNRECYHCDGHPELISAYFPIFAYDAEDITPRLKPLYDRYTAAAEALEEKRKEQGTPLQDHMQLDTRVVGFQLSHLPLDGEGKSFAANGAAVCSKLIGEVKDAAFGDLSLHMQPNSWFHFLGDHAVVFSVMPTSPTTSVLRTTWLVHPDAEEGVDYDLESLCTVWNATNDQDRVLVTNTQIGCSDPSYVPGPYSMVEDQVEGFVNWYVTRLREHLGVEASA</sequence>
<evidence type="ECO:0000259" key="8">
    <source>
        <dbReference type="PROSITE" id="PS51296"/>
    </source>
</evidence>
<feature type="region of interest" description="Disordered" evidence="7">
    <location>
        <begin position="1"/>
        <end position="21"/>
    </location>
</feature>
<evidence type="ECO:0000256" key="3">
    <source>
        <dbReference type="ARBA" id="ARBA00022723"/>
    </source>
</evidence>
<dbReference type="PANTHER" id="PTHR43756:SF5">
    <property type="entry name" value="CHOLINE MONOOXYGENASE, CHLOROPLASTIC"/>
    <property type="match status" value="1"/>
</dbReference>
<dbReference type="Proteomes" id="UP000245469">
    <property type="component" value="Unassembled WGS sequence"/>
</dbReference>
<feature type="domain" description="Rieske" evidence="8">
    <location>
        <begin position="64"/>
        <end position="169"/>
    </location>
</feature>
<dbReference type="OrthoDB" id="5243643at2"/>
<dbReference type="Pfam" id="PF00848">
    <property type="entry name" value="Ring_hydroxyl_A"/>
    <property type="match status" value="1"/>
</dbReference>
<evidence type="ECO:0000256" key="1">
    <source>
        <dbReference type="ARBA" id="ARBA00001962"/>
    </source>
</evidence>
<keyword evidence="5" id="KW-0408">Iron</keyword>
<protein>
    <submittedName>
        <fullName evidence="9">Rieske 2Fe-2S family protein</fullName>
    </submittedName>
</protein>
<dbReference type="PROSITE" id="PS51296">
    <property type="entry name" value="RIESKE"/>
    <property type="match status" value="1"/>
</dbReference>
<dbReference type="EMBL" id="QGDQ01000008">
    <property type="protein sequence ID" value="PWJ54122.1"/>
    <property type="molecule type" value="Genomic_DNA"/>
</dbReference>
<dbReference type="GO" id="GO:0016705">
    <property type="term" value="F:oxidoreductase activity, acting on paired donors, with incorporation or reduction of molecular oxygen"/>
    <property type="evidence" value="ECO:0007669"/>
    <property type="project" value="UniProtKB-ARBA"/>
</dbReference>
<evidence type="ECO:0000256" key="2">
    <source>
        <dbReference type="ARBA" id="ARBA00022714"/>
    </source>
</evidence>
<organism evidence="9 10">
    <name type="scientific">Quadrisphaera granulorum</name>
    <dbReference type="NCBI Taxonomy" id="317664"/>
    <lineage>
        <taxon>Bacteria</taxon>
        <taxon>Bacillati</taxon>
        <taxon>Actinomycetota</taxon>
        <taxon>Actinomycetes</taxon>
        <taxon>Kineosporiales</taxon>
        <taxon>Kineosporiaceae</taxon>
        <taxon>Quadrisphaera</taxon>
    </lineage>
</organism>
<evidence type="ECO:0000256" key="4">
    <source>
        <dbReference type="ARBA" id="ARBA00023002"/>
    </source>
</evidence>
<proteinExistence type="predicted"/>
<evidence type="ECO:0000313" key="9">
    <source>
        <dbReference type="EMBL" id="PWJ54122.1"/>
    </source>
</evidence>
<feature type="compositionally biased region" description="Low complexity" evidence="7">
    <location>
        <begin position="7"/>
        <end position="21"/>
    </location>
</feature>
<evidence type="ECO:0000256" key="5">
    <source>
        <dbReference type="ARBA" id="ARBA00023004"/>
    </source>
</evidence>
<reference evidence="9 10" key="1">
    <citation type="submission" date="2018-03" db="EMBL/GenBank/DDBJ databases">
        <title>Genomic Encyclopedia of Archaeal and Bacterial Type Strains, Phase II (KMG-II): from individual species to whole genera.</title>
        <authorList>
            <person name="Goeker M."/>
        </authorList>
    </citation>
    <scope>NUCLEOTIDE SEQUENCE [LARGE SCALE GENOMIC DNA]</scope>
    <source>
        <strain evidence="9 10">DSM 44889</strain>
    </source>
</reference>
<dbReference type="CDD" id="cd08884">
    <property type="entry name" value="RHO_alpha_C_GbcA-like"/>
    <property type="match status" value="1"/>
</dbReference>
<comment type="caution">
    <text evidence="9">The sequence shown here is derived from an EMBL/GenBank/DDBJ whole genome shotgun (WGS) entry which is preliminary data.</text>
</comment>
<name>A0A316A9D8_9ACTN</name>
<evidence type="ECO:0000256" key="7">
    <source>
        <dbReference type="SAM" id="MobiDB-lite"/>
    </source>
</evidence>
<dbReference type="SUPFAM" id="SSF50022">
    <property type="entry name" value="ISP domain"/>
    <property type="match status" value="1"/>
</dbReference>
<dbReference type="PANTHER" id="PTHR43756">
    <property type="entry name" value="CHOLINE MONOOXYGENASE, CHLOROPLASTIC"/>
    <property type="match status" value="1"/>
</dbReference>
<dbReference type="GO" id="GO:0005506">
    <property type="term" value="F:iron ion binding"/>
    <property type="evidence" value="ECO:0007669"/>
    <property type="project" value="InterPro"/>
</dbReference>
<keyword evidence="4" id="KW-0560">Oxidoreductase</keyword>